<dbReference type="Pfam" id="PF09913">
    <property type="entry name" value="DUF2142"/>
    <property type="match status" value="1"/>
</dbReference>
<feature type="transmembrane region" description="Helical" evidence="1">
    <location>
        <begin position="314"/>
        <end position="334"/>
    </location>
</feature>
<reference evidence="2 3" key="1">
    <citation type="submission" date="2020-10" db="EMBL/GenBank/DDBJ databases">
        <title>Olsenella immobilis sp.nov., isolated from the mud in a fermentation cellar used for the production of Chinese strong-flavoured liquor.</title>
        <authorList>
            <person name="Lu L."/>
        </authorList>
    </citation>
    <scope>NUCLEOTIDE SEQUENCE [LARGE SCALE GENOMIC DNA]</scope>
    <source>
        <strain evidence="2 3">LZLJ-2</strain>
    </source>
</reference>
<feature type="transmembrane region" description="Helical" evidence="1">
    <location>
        <begin position="147"/>
        <end position="167"/>
    </location>
</feature>
<sequence length="606" mass="66063">MHEQSDKLKRIALRGGGCVLAAILLEMGTIFGSPASDILNPDDWSKRRIIFFALLSLGVSVIYRLLLEAGDTKVLHKEDPLLRRELVKRLSAAVAGVAGALGLFVVVQRAFYQGVDLRPTLFVVALFVSVTLLFLNRKRCFQKIELAFLYIALPFGLIFCICMPVIAEISWDGQIHFDKAQALSYVQGAQYTGADGIMTQADAVVKLNLLKSGDIAAVWNPKQDYSSVVSANEALLESERTEPIVRTQGTETLGGSSYLTPSGVGYIPNAIGLWLARLIHLPSLGQYFFGRLGNLLFYCAVFYCAIKQLRGGKLIVLSIALLPTPFLMACNFAYDPWCFALITYSFSKYVSLIQSKDPAGFSDISKMLLAFFLGALVKAVLFPLALIFMTLPLRKTSMRWYHLSVVLTALTLLGSFLVPLVIGGAGGGDVRGGSDVNSALQIAHVLSSPLDYAEMVVSFTILRFLPASTEGSMNMFVGFPYLLAASSYYLVAPICEMGLLLFVTLYDREGEDAAYATVRIKIAVAIGVACAYLLIVSALYVSFTPVALSTINGVQSRYALPLLAPLLLVGLCSRRTCRFKQNKRAFTSIVLGTEVATFAATFIVMF</sequence>
<dbReference type="KEGG" id="tio:INP52_04160"/>
<keyword evidence="3" id="KW-1185">Reference proteome</keyword>
<feature type="transmembrane region" description="Helical" evidence="1">
    <location>
        <begin position="90"/>
        <end position="111"/>
    </location>
</feature>
<feature type="transmembrane region" description="Helical" evidence="1">
    <location>
        <begin position="49"/>
        <end position="67"/>
    </location>
</feature>
<dbReference type="EMBL" id="CP063767">
    <property type="protein sequence ID" value="QOY61386.1"/>
    <property type="molecule type" value="Genomic_DNA"/>
</dbReference>
<dbReference type="InterPro" id="IPR018674">
    <property type="entry name" value="DUF2142_membrane"/>
</dbReference>
<gene>
    <name evidence="2" type="ORF">INP52_04160</name>
</gene>
<proteinExistence type="predicted"/>
<feature type="transmembrane region" description="Helical" evidence="1">
    <location>
        <begin position="481"/>
        <end position="506"/>
    </location>
</feature>
<accession>A0A7S7M9T0</accession>
<keyword evidence="1" id="KW-0472">Membrane</keyword>
<keyword evidence="1" id="KW-1133">Transmembrane helix</keyword>
<evidence type="ECO:0000313" key="3">
    <source>
        <dbReference type="Proteomes" id="UP000593735"/>
    </source>
</evidence>
<feature type="transmembrane region" description="Helical" evidence="1">
    <location>
        <begin position="12"/>
        <end position="33"/>
    </location>
</feature>
<dbReference type="AlphaFoldDB" id="A0A7S7M9T0"/>
<dbReference type="Proteomes" id="UP000593735">
    <property type="component" value="Chromosome"/>
</dbReference>
<feature type="transmembrane region" description="Helical" evidence="1">
    <location>
        <begin position="367"/>
        <end position="388"/>
    </location>
</feature>
<protein>
    <submittedName>
        <fullName evidence="2">DUF2142 domain-containing protein</fullName>
    </submittedName>
</protein>
<organism evidence="2 3">
    <name type="scientific">Thermophilibacter immobilis</name>
    <dbReference type="NCBI Taxonomy" id="2779519"/>
    <lineage>
        <taxon>Bacteria</taxon>
        <taxon>Bacillati</taxon>
        <taxon>Actinomycetota</taxon>
        <taxon>Coriobacteriia</taxon>
        <taxon>Coriobacteriales</taxon>
        <taxon>Atopobiaceae</taxon>
        <taxon>Thermophilibacter</taxon>
    </lineage>
</organism>
<evidence type="ECO:0000256" key="1">
    <source>
        <dbReference type="SAM" id="Phobius"/>
    </source>
</evidence>
<feature type="transmembrane region" description="Helical" evidence="1">
    <location>
        <begin position="585"/>
        <end position="605"/>
    </location>
</feature>
<feature type="transmembrane region" description="Helical" evidence="1">
    <location>
        <begin position="284"/>
        <end position="305"/>
    </location>
</feature>
<feature type="transmembrane region" description="Helical" evidence="1">
    <location>
        <begin position="400"/>
        <end position="422"/>
    </location>
</feature>
<name>A0A7S7M9T0_9ACTN</name>
<evidence type="ECO:0000313" key="2">
    <source>
        <dbReference type="EMBL" id="QOY61386.1"/>
    </source>
</evidence>
<feature type="transmembrane region" description="Helical" evidence="1">
    <location>
        <begin position="117"/>
        <end position="135"/>
    </location>
</feature>
<feature type="transmembrane region" description="Helical" evidence="1">
    <location>
        <begin position="518"/>
        <end position="543"/>
    </location>
</feature>
<keyword evidence="1" id="KW-0812">Transmembrane</keyword>
<dbReference type="RefSeq" id="WP_194372660.1">
    <property type="nucleotide sequence ID" value="NZ_CP063767.1"/>
</dbReference>
<feature type="transmembrane region" description="Helical" evidence="1">
    <location>
        <begin position="555"/>
        <end position="573"/>
    </location>
</feature>